<evidence type="ECO:0000313" key="3">
    <source>
        <dbReference type="Proteomes" id="UP000008493"/>
    </source>
</evidence>
<dbReference type="OMA" id="LEPCKMG"/>
<dbReference type="AlphaFoldDB" id="K5XIV4"/>
<feature type="compositionally biased region" description="Acidic residues" evidence="1">
    <location>
        <begin position="19"/>
        <end position="33"/>
    </location>
</feature>
<proteinExistence type="predicted"/>
<name>K5XIV4_AGABU</name>
<dbReference type="EMBL" id="JH971385">
    <property type="protein sequence ID" value="EKM83423.1"/>
    <property type="molecule type" value="Genomic_DNA"/>
</dbReference>
<feature type="region of interest" description="Disordered" evidence="1">
    <location>
        <begin position="1"/>
        <end position="33"/>
    </location>
</feature>
<evidence type="ECO:0000256" key="1">
    <source>
        <dbReference type="SAM" id="MobiDB-lite"/>
    </source>
</evidence>
<dbReference type="Proteomes" id="UP000008493">
    <property type="component" value="Unassembled WGS sequence"/>
</dbReference>
<feature type="compositionally biased region" description="Basic and acidic residues" evidence="1">
    <location>
        <begin position="1"/>
        <end position="18"/>
    </location>
</feature>
<dbReference type="KEGG" id="abp:AGABI1DRAFT81200"/>
<dbReference type="GeneID" id="18831727"/>
<protein>
    <submittedName>
        <fullName evidence="2">Uncharacterized protein</fullName>
    </submittedName>
</protein>
<gene>
    <name evidence="2" type="ORF">AGABI1DRAFT_81200</name>
</gene>
<keyword evidence="3" id="KW-1185">Reference proteome</keyword>
<dbReference type="HOGENOM" id="CLU_2941186_0_0_1"/>
<accession>K5XIV4</accession>
<dbReference type="RefSeq" id="XP_007325248.1">
    <property type="nucleotide sequence ID" value="XM_007325186.1"/>
</dbReference>
<evidence type="ECO:0000313" key="2">
    <source>
        <dbReference type="EMBL" id="EKM83423.1"/>
    </source>
</evidence>
<organism evidence="2 3">
    <name type="scientific">Agaricus bisporus var. burnettii (strain JB137-S8 / ATCC MYA-4627 / FGSC 10392)</name>
    <name type="common">White button mushroom</name>
    <dbReference type="NCBI Taxonomy" id="597362"/>
    <lineage>
        <taxon>Eukaryota</taxon>
        <taxon>Fungi</taxon>
        <taxon>Dikarya</taxon>
        <taxon>Basidiomycota</taxon>
        <taxon>Agaricomycotina</taxon>
        <taxon>Agaricomycetes</taxon>
        <taxon>Agaricomycetidae</taxon>
        <taxon>Agaricales</taxon>
        <taxon>Agaricineae</taxon>
        <taxon>Agaricaceae</taxon>
        <taxon>Agaricus</taxon>
    </lineage>
</organism>
<dbReference type="InParanoid" id="K5XIV4"/>
<reference evidence="3" key="1">
    <citation type="journal article" date="2012" name="Proc. Natl. Acad. Sci. U.S.A.">
        <title>Genome sequence of the button mushroom Agaricus bisporus reveals mechanisms governing adaptation to a humic-rich ecological niche.</title>
        <authorList>
            <person name="Morin E."/>
            <person name="Kohler A."/>
            <person name="Baker A.R."/>
            <person name="Foulongne-Oriol M."/>
            <person name="Lombard V."/>
            <person name="Nagy L.G."/>
            <person name="Ohm R.A."/>
            <person name="Patyshakuliyeva A."/>
            <person name="Brun A."/>
            <person name="Aerts A.L."/>
            <person name="Bailey A.M."/>
            <person name="Billette C."/>
            <person name="Coutinho P.M."/>
            <person name="Deakin G."/>
            <person name="Doddapaneni H."/>
            <person name="Floudas D."/>
            <person name="Grimwood J."/>
            <person name="Hilden K."/>
            <person name="Kuees U."/>
            <person name="LaButti K.M."/>
            <person name="Lapidus A."/>
            <person name="Lindquist E.A."/>
            <person name="Lucas S.M."/>
            <person name="Murat C."/>
            <person name="Riley R.W."/>
            <person name="Salamov A.A."/>
            <person name="Schmutz J."/>
            <person name="Subramanian V."/>
            <person name="Woesten H.A.B."/>
            <person name="Xu J."/>
            <person name="Eastwood D.C."/>
            <person name="Foster G.D."/>
            <person name="Sonnenberg A.S."/>
            <person name="Cullen D."/>
            <person name="de Vries R.P."/>
            <person name="Lundell T."/>
            <person name="Hibbett D.S."/>
            <person name="Henrissat B."/>
            <person name="Burton K.S."/>
            <person name="Kerrigan R.W."/>
            <person name="Challen M.P."/>
            <person name="Grigoriev I.V."/>
            <person name="Martin F."/>
        </authorList>
    </citation>
    <scope>NUCLEOTIDE SEQUENCE [LARGE SCALE GENOMIC DNA]</scope>
    <source>
        <strain evidence="3">JB137-S8 / ATCC MYA-4627 / FGSC 10392</strain>
    </source>
</reference>
<sequence>MTKGKELTYDDDSAKDVNEENDGDDNDGEEDIVDGDLSAIKPGFFEPCKMGSRFLSYEPI</sequence>